<evidence type="ECO:0000256" key="2">
    <source>
        <dbReference type="ARBA" id="ARBA00003487"/>
    </source>
</evidence>
<dbReference type="InterPro" id="IPR038987">
    <property type="entry name" value="MoeA-like"/>
</dbReference>
<comment type="similarity">
    <text evidence="4 10">Belongs to the MoeA family.</text>
</comment>
<dbReference type="GO" id="GO:0005829">
    <property type="term" value="C:cytosol"/>
    <property type="evidence" value="ECO:0007669"/>
    <property type="project" value="TreeGrafter"/>
</dbReference>
<evidence type="ECO:0000256" key="4">
    <source>
        <dbReference type="ARBA" id="ARBA00010763"/>
    </source>
</evidence>
<dbReference type="Pfam" id="PF03454">
    <property type="entry name" value="MoeA_C"/>
    <property type="match status" value="1"/>
</dbReference>
<dbReference type="PANTHER" id="PTHR10192:SF5">
    <property type="entry name" value="GEPHYRIN"/>
    <property type="match status" value="1"/>
</dbReference>
<gene>
    <name evidence="12" type="ORF">LJ207_02540</name>
</gene>
<name>A0AAW4WZZ9_9FIRM</name>
<comment type="cofactor">
    <cofactor evidence="10">
        <name>Mg(2+)</name>
        <dbReference type="ChEBI" id="CHEBI:18420"/>
    </cofactor>
</comment>
<evidence type="ECO:0000256" key="5">
    <source>
        <dbReference type="ARBA" id="ARBA00013269"/>
    </source>
</evidence>
<accession>A0AAW4WZZ9</accession>
<evidence type="ECO:0000256" key="3">
    <source>
        <dbReference type="ARBA" id="ARBA00005046"/>
    </source>
</evidence>
<dbReference type="SUPFAM" id="SSF53218">
    <property type="entry name" value="Molybdenum cofactor biosynthesis proteins"/>
    <property type="match status" value="1"/>
</dbReference>
<dbReference type="EMBL" id="JAJFAT010000002">
    <property type="protein sequence ID" value="MCC3144196.1"/>
    <property type="molecule type" value="Genomic_DNA"/>
</dbReference>
<evidence type="ECO:0000256" key="10">
    <source>
        <dbReference type="RuleBase" id="RU365090"/>
    </source>
</evidence>
<dbReference type="CDD" id="cd00887">
    <property type="entry name" value="MoeA"/>
    <property type="match status" value="1"/>
</dbReference>
<dbReference type="InterPro" id="IPR036688">
    <property type="entry name" value="MoeA_C_domain_IV_sf"/>
</dbReference>
<comment type="function">
    <text evidence="1 10">Catalyzes the insertion of molybdate into adenylated molybdopterin with the concomitant release of AMP.</text>
</comment>
<feature type="domain" description="MoaB/Mog" evidence="11">
    <location>
        <begin position="188"/>
        <end position="326"/>
    </location>
</feature>
<evidence type="ECO:0000256" key="1">
    <source>
        <dbReference type="ARBA" id="ARBA00002901"/>
    </source>
</evidence>
<evidence type="ECO:0000256" key="9">
    <source>
        <dbReference type="ARBA" id="ARBA00047317"/>
    </source>
</evidence>
<dbReference type="SMART" id="SM00852">
    <property type="entry name" value="MoCF_biosynth"/>
    <property type="match status" value="1"/>
</dbReference>
<reference evidence="12 13" key="1">
    <citation type="submission" date="2021-10" db="EMBL/GenBank/DDBJ databases">
        <authorList>
            <person name="Grouzdev D.S."/>
            <person name="Pantiukh K.S."/>
            <person name="Krutkina M.S."/>
        </authorList>
    </citation>
    <scope>NUCLEOTIDE SEQUENCE [LARGE SCALE GENOMIC DNA]</scope>
    <source>
        <strain evidence="12 13">Z-7514</strain>
    </source>
</reference>
<dbReference type="PANTHER" id="PTHR10192">
    <property type="entry name" value="MOLYBDOPTERIN BIOSYNTHESIS PROTEIN"/>
    <property type="match status" value="1"/>
</dbReference>
<dbReference type="RefSeq" id="WP_229343795.1">
    <property type="nucleotide sequence ID" value="NZ_JAJFAT010000002.1"/>
</dbReference>
<dbReference type="Proteomes" id="UP001199296">
    <property type="component" value="Unassembled WGS sequence"/>
</dbReference>
<keyword evidence="8 10" id="KW-0501">Molybdenum cofactor biosynthesis</keyword>
<dbReference type="Pfam" id="PF03453">
    <property type="entry name" value="MoeA_N"/>
    <property type="match status" value="1"/>
</dbReference>
<keyword evidence="10" id="KW-0808">Transferase</keyword>
<dbReference type="Gene3D" id="3.40.980.10">
    <property type="entry name" value="MoaB/Mog-like domain"/>
    <property type="match status" value="1"/>
</dbReference>
<evidence type="ECO:0000256" key="7">
    <source>
        <dbReference type="ARBA" id="ARBA00022505"/>
    </source>
</evidence>
<comment type="function">
    <text evidence="2">May be involved in the biosynthesis of molybdopterin.</text>
</comment>
<comment type="catalytic activity">
    <reaction evidence="9">
        <text>adenylyl-molybdopterin + molybdate = Mo-molybdopterin + AMP + H(+)</text>
        <dbReference type="Rhea" id="RHEA:35047"/>
        <dbReference type="ChEBI" id="CHEBI:15378"/>
        <dbReference type="ChEBI" id="CHEBI:36264"/>
        <dbReference type="ChEBI" id="CHEBI:62727"/>
        <dbReference type="ChEBI" id="CHEBI:71302"/>
        <dbReference type="ChEBI" id="CHEBI:456215"/>
        <dbReference type="EC" id="2.10.1.1"/>
    </reaction>
</comment>
<keyword evidence="10" id="KW-0479">Metal-binding</keyword>
<dbReference type="Gene3D" id="2.40.340.10">
    <property type="entry name" value="MoeA, C-terminal, domain IV"/>
    <property type="match status" value="1"/>
</dbReference>
<dbReference type="AlphaFoldDB" id="A0AAW4WZZ9"/>
<organism evidence="12 13">
    <name type="scientific">Halanaerobium polyolivorans</name>
    <dbReference type="NCBI Taxonomy" id="2886943"/>
    <lineage>
        <taxon>Bacteria</taxon>
        <taxon>Bacillati</taxon>
        <taxon>Bacillota</taxon>
        <taxon>Clostridia</taxon>
        <taxon>Halanaerobiales</taxon>
        <taxon>Halanaerobiaceae</taxon>
        <taxon>Halanaerobium</taxon>
    </lineage>
</organism>
<dbReference type="GO" id="GO:0061599">
    <property type="term" value="F:molybdopterin molybdotransferase activity"/>
    <property type="evidence" value="ECO:0007669"/>
    <property type="project" value="UniProtKB-UniRule"/>
</dbReference>
<dbReference type="Gene3D" id="3.90.105.10">
    <property type="entry name" value="Molybdopterin biosynthesis moea protein, domain 2"/>
    <property type="match status" value="1"/>
</dbReference>
<evidence type="ECO:0000313" key="12">
    <source>
        <dbReference type="EMBL" id="MCC3144196.1"/>
    </source>
</evidence>
<protein>
    <recommendedName>
        <fullName evidence="6 10">Molybdopterin molybdenumtransferase</fullName>
        <ecNumber evidence="5 10">2.10.1.1</ecNumber>
    </recommendedName>
</protein>
<keyword evidence="13" id="KW-1185">Reference proteome</keyword>
<dbReference type="PROSITE" id="PS01079">
    <property type="entry name" value="MOCF_BIOSYNTHESIS_2"/>
    <property type="match status" value="1"/>
</dbReference>
<dbReference type="SUPFAM" id="SSF63867">
    <property type="entry name" value="MoeA C-terminal domain-like"/>
    <property type="match status" value="1"/>
</dbReference>
<evidence type="ECO:0000313" key="13">
    <source>
        <dbReference type="Proteomes" id="UP001199296"/>
    </source>
</evidence>
<evidence type="ECO:0000259" key="11">
    <source>
        <dbReference type="SMART" id="SM00852"/>
    </source>
</evidence>
<keyword evidence="7 10" id="KW-0500">Molybdenum</keyword>
<dbReference type="NCBIfam" id="TIGR00177">
    <property type="entry name" value="molyb_syn"/>
    <property type="match status" value="1"/>
</dbReference>
<dbReference type="EC" id="2.10.1.1" evidence="5 10"/>
<dbReference type="InterPro" id="IPR001453">
    <property type="entry name" value="MoaB/Mog_dom"/>
</dbReference>
<dbReference type="InterPro" id="IPR036425">
    <property type="entry name" value="MoaB/Mog-like_dom_sf"/>
</dbReference>
<dbReference type="InterPro" id="IPR036135">
    <property type="entry name" value="MoeA_linker/N_sf"/>
</dbReference>
<dbReference type="Pfam" id="PF00994">
    <property type="entry name" value="MoCF_biosynth"/>
    <property type="match status" value="1"/>
</dbReference>
<dbReference type="Gene3D" id="2.170.190.11">
    <property type="entry name" value="Molybdopterin biosynthesis moea protein, domain 3"/>
    <property type="match status" value="1"/>
</dbReference>
<comment type="caution">
    <text evidence="12">The sequence shown here is derived from an EMBL/GenBank/DDBJ whole genome shotgun (WGS) entry which is preliminary data.</text>
</comment>
<dbReference type="InterPro" id="IPR005110">
    <property type="entry name" value="MoeA_linker/N"/>
</dbReference>
<dbReference type="GO" id="GO:0006777">
    <property type="term" value="P:Mo-molybdopterin cofactor biosynthetic process"/>
    <property type="evidence" value="ECO:0007669"/>
    <property type="project" value="UniProtKB-UniRule"/>
</dbReference>
<dbReference type="InterPro" id="IPR005111">
    <property type="entry name" value="MoeA_C_domain_IV"/>
</dbReference>
<proteinExistence type="inferred from homology"/>
<evidence type="ECO:0000256" key="8">
    <source>
        <dbReference type="ARBA" id="ARBA00023150"/>
    </source>
</evidence>
<dbReference type="SUPFAM" id="SSF63882">
    <property type="entry name" value="MoeA N-terminal region -like"/>
    <property type="match status" value="1"/>
</dbReference>
<evidence type="ECO:0000256" key="6">
    <source>
        <dbReference type="ARBA" id="ARBA00021108"/>
    </source>
</evidence>
<keyword evidence="10" id="KW-0460">Magnesium</keyword>
<dbReference type="GO" id="GO:0046872">
    <property type="term" value="F:metal ion binding"/>
    <property type="evidence" value="ECO:0007669"/>
    <property type="project" value="UniProtKB-UniRule"/>
</dbReference>
<sequence length="419" mass="45141">MREFLELNPPNKFWDKIKEYLVNKKLKIENLTLDDSLGRIAAEDILSPADLPPFSRSTVDGYAVRAADTAGASAAMPSFLELIGSVEMGEKTDLELSEGEAAAVPTGGMLPKGADAVLMIENTEKIDNQTIESSKSLGIGENVVKKAEDIAQGEILFKKRHKFMARDIGALAGLGITKINCFKKAEVAVISTGDELIPPEVEAKAGQIRDINTYTIASYLQKIGASPKKVGIIEDKFESLKNSVKNELDKDLVLISGGSSVGIKDMTIEILDSLGEPGVLLHGLSIKPGKPTILAIIDQSIVIGLPGHPGSAWTVTTTLVSEVVKMLTGEKEINELGIDDEKYIIQAKLSRAVVSAKGREEYIPVKITKDKNGELLALPQLGKSSLITNLVKGDAVLKIDSYQEGKELGEIVELRIIEK</sequence>
<dbReference type="InterPro" id="IPR008284">
    <property type="entry name" value="MoCF_biosynth_CS"/>
</dbReference>
<comment type="pathway">
    <text evidence="3 10">Cofactor biosynthesis; molybdopterin biosynthesis.</text>
</comment>